<dbReference type="EMBL" id="OX365899">
    <property type="protein sequence ID" value="CAI4058547.1"/>
    <property type="molecule type" value="Genomic_DNA"/>
</dbReference>
<keyword evidence="2" id="KW-1185">Reference proteome</keyword>
<gene>
    <name evidence="1" type="primary">SKDI04G4350</name>
    <name evidence="1" type="ORF">SKDI_04G4350</name>
</gene>
<dbReference type="PROSITE" id="PS50181">
    <property type="entry name" value="FBOX"/>
    <property type="match status" value="1"/>
</dbReference>
<evidence type="ECO:0000313" key="1">
    <source>
        <dbReference type="EMBL" id="CAI4058547.1"/>
    </source>
</evidence>
<dbReference type="SMART" id="SM00256">
    <property type="entry name" value="FBOX"/>
    <property type="match status" value="1"/>
</dbReference>
<accession>A0AA35NNV2</accession>
<evidence type="ECO:0000313" key="2">
    <source>
        <dbReference type="Proteomes" id="UP001162087"/>
    </source>
</evidence>
<name>A0AA35NNV2_SACK1</name>
<dbReference type="Proteomes" id="UP001162087">
    <property type="component" value="Chromosome 4"/>
</dbReference>
<dbReference type="Gene3D" id="1.20.1280.50">
    <property type="match status" value="1"/>
</dbReference>
<dbReference type="SUPFAM" id="SSF81383">
    <property type="entry name" value="F-box domain"/>
    <property type="match status" value="1"/>
</dbReference>
<sequence length="465" mass="52983">MSSFSHNMQMPPEGKSLTNLPLNLLFRILSHLKMNDLQSIGKTCTLLRMLANENIVYRNAVIGSNGNMWWTKNVLVDVFDVLNINRKAMLTLNNHKISVVASLRNVQQKYKLGMLDPAKKSIGYKTNEVEGENGVSAKNPNLHSSKRTETSKERLARMAILQGMNQFIELNDKTFLTHSADSDDTYIDENNDDIHCLHELEKNTTFEEALIRKPSFTPSPTFSNYSGSSTNSVFSTSSPKLLDDDWNDSTTDFTKSREHDYKEATPSSTKSSDSIMRLRKSSKVKDKAELFEKLMFRDSRPSKTKKKDSPRVKLSSSLSIHDEDFRKIICPPSEVLPKVNQRSFSRGYLEEIDRHDLDHANEQVNSSAIKRINSRKIADYEQLIQRENSPDSKKVSEKNDENKLQRSNTSPVKEMSKSHHRSKLKAVVTNDSKICYRKIDLDNSNNSNADDRVIKQLDANTNSNI</sequence>
<dbReference type="OrthoDB" id="3219396at2759"/>
<dbReference type="InterPro" id="IPR036047">
    <property type="entry name" value="F-box-like_dom_sf"/>
</dbReference>
<reference evidence="1" key="1">
    <citation type="submission" date="2022-10" db="EMBL/GenBank/DDBJ databases">
        <authorList>
            <person name="Byrne P K."/>
        </authorList>
    </citation>
    <scope>NUCLEOTIDE SEQUENCE</scope>
    <source>
        <strain evidence="1">IFO1802</strain>
    </source>
</reference>
<organism evidence="1 2">
    <name type="scientific">Saccharomyces kudriavzevii (strain ATCC MYA-4449 / AS 2.2408 / CBS 8840 / NBRC 1802 / NCYC 2889)</name>
    <name type="common">Yeast</name>
    <dbReference type="NCBI Taxonomy" id="226230"/>
    <lineage>
        <taxon>Eukaryota</taxon>
        <taxon>Fungi</taxon>
        <taxon>Dikarya</taxon>
        <taxon>Ascomycota</taxon>
        <taxon>Saccharomycotina</taxon>
        <taxon>Saccharomycetes</taxon>
        <taxon>Saccharomycetales</taxon>
        <taxon>Saccharomycetaceae</taxon>
        <taxon>Saccharomyces</taxon>
    </lineage>
</organism>
<protein>
    <submittedName>
        <fullName evidence="1">Uncharacterized protein</fullName>
    </submittedName>
</protein>
<dbReference type="InterPro" id="IPR001810">
    <property type="entry name" value="F-box_dom"/>
</dbReference>
<dbReference type="Pfam" id="PF12937">
    <property type="entry name" value="F-box-like"/>
    <property type="match status" value="1"/>
</dbReference>
<proteinExistence type="predicted"/>